<dbReference type="Proteomes" id="UP000184512">
    <property type="component" value="Unassembled WGS sequence"/>
</dbReference>
<dbReference type="Pfam" id="PF01613">
    <property type="entry name" value="Flavin_Reduct"/>
    <property type="match status" value="1"/>
</dbReference>
<dbReference type="SUPFAM" id="SSF50475">
    <property type="entry name" value="FMN-binding split barrel"/>
    <property type="match status" value="1"/>
</dbReference>
<dbReference type="AlphaFoldDB" id="A0A1M6MTM1"/>
<evidence type="ECO:0000313" key="5">
    <source>
        <dbReference type="Proteomes" id="UP000184512"/>
    </source>
</evidence>
<dbReference type="PANTHER" id="PTHR30466:SF11">
    <property type="entry name" value="FLAVIN-DEPENDENT MONOOXYGENASE, REDUCTASE SUBUNIT HSAB"/>
    <property type="match status" value="1"/>
</dbReference>
<sequence length="159" mass="17125">MNELEVAFREAMARVPAPVTVVTTEVDGQPTGTTVSAFASLSIHPPMVVFALDNRGGMVERLRAGGRAGINVLAGGQSDVAMRFASRHLPDRFAEVVWHRDHGLPHIQGAVAWLECEDLQFLPGGDHTIVLGTVVVASTDGESSLGYHLREFRDNRPGT</sequence>
<dbReference type="SMART" id="SM00903">
    <property type="entry name" value="Flavin_Reduct"/>
    <property type="match status" value="1"/>
</dbReference>
<reference evidence="4 5" key="1">
    <citation type="submission" date="2016-11" db="EMBL/GenBank/DDBJ databases">
        <authorList>
            <person name="Jaros S."/>
            <person name="Januszkiewicz K."/>
            <person name="Wedrychowicz H."/>
        </authorList>
    </citation>
    <scope>NUCLEOTIDE SEQUENCE [LARGE SCALE GENOMIC DNA]</scope>
    <source>
        <strain evidence="4 5">DSM 12906</strain>
    </source>
</reference>
<name>A0A1M6MTM1_9ACTN</name>
<feature type="domain" description="Flavin reductase like" evidence="3">
    <location>
        <begin position="12"/>
        <end position="154"/>
    </location>
</feature>
<dbReference type="RefSeq" id="WP_217652287.1">
    <property type="nucleotide sequence ID" value="NZ_FQZG01000096.1"/>
</dbReference>
<dbReference type="InterPro" id="IPR050268">
    <property type="entry name" value="NADH-dep_flavin_reductase"/>
</dbReference>
<dbReference type="STRING" id="1123357.SAMN02745244_03454"/>
<dbReference type="GO" id="GO:0042602">
    <property type="term" value="F:riboflavin reductase (NADPH) activity"/>
    <property type="evidence" value="ECO:0007669"/>
    <property type="project" value="TreeGrafter"/>
</dbReference>
<gene>
    <name evidence="4" type="ORF">SAMN02745244_03454</name>
</gene>
<proteinExistence type="inferred from homology"/>
<protein>
    <submittedName>
        <fullName evidence="4">NADH-FMN oxidoreductase RutF, flavin reductase (DIM6/NTAB) family</fullName>
    </submittedName>
</protein>
<dbReference type="Gene3D" id="2.30.110.10">
    <property type="entry name" value="Electron Transport, Fmn-binding Protein, Chain A"/>
    <property type="match status" value="1"/>
</dbReference>
<dbReference type="GO" id="GO:0010181">
    <property type="term" value="F:FMN binding"/>
    <property type="evidence" value="ECO:0007669"/>
    <property type="project" value="InterPro"/>
</dbReference>
<dbReference type="InterPro" id="IPR002563">
    <property type="entry name" value="Flavin_Rdtase-like_dom"/>
</dbReference>
<evidence type="ECO:0000313" key="4">
    <source>
        <dbReference type="EMBL" id="SHJ86762.1"/>
    </source>
</evidence>
<evidence type="ECO:0000256" key="1">
    <source>
        <dbReference type="ARBA" id="ARBA00008898"/>
    </source>
</evidence>
<dbReference type="InterPro" id="IPR012349">
    <property type="entry name" value="Split_barrel_FMN-bd"/>
</dbReference>
<organism evidence="4 5">
    <name type="scientific">Tessaracoccus bendigoensis DSM 12906</name>
    <dbReference type="NCBI Taxonomy" id="1123357"/>
    <lineage>
        <taxon>Bacteria</taxon>
        <taxon>Bacillati</taxon>
        <taxon>Actinomycetota</taxon>
        <taxon>Actinomycetes</taxon>
        <taxon>Propionibacteriales</taxon>
        <taxon>Propionibacteriaceae</taxon>
        <taxon>Tessaracoccus</taxon>
    </lineage>
</organism>
<keyword evidence="2" id="KW-0560">Oxidoreductase</keyword>
<comment type="similarity">
    <text evidence="1">Belongs to the non-flavoprotein flavin reductase family.</text>
</comment>
<evidence type="ECO:0000256" key="2">
    <source>
        <dbReference type="ARBA" id="ARBA00023002"/>
    </source>
</evidence>
<accession>A0A1M6MTM1</accession>
<evidence type="ECO:0000259" key="3">
    <source>
        <dbReference type="SMART" id="SM00903"/>
    </source>
</evidence>
<dbReference type="EMBL" id="FQZG01000096">
    <property type="protein sequence ID" value="SHJ86762.1"/>
    <property type="molecule type" value="Genomic_DNA"/>
</dbReference>
<dbReference type="PANTHER" id="PTHR30466">
    <property type="entry name" value="FLAVIN REDUCTASE"/>
    <property type="match status" value="1"/>
</dbReference>
<keyword evidence="5" id="KW-1185">Reference proteome</keyword>